<evidence type="ECO:0000256" key="1">
    <source>
        <dbReference type="SAM" id="MobiDB-lite"/>
    </source>
</evidence>
<sequence length="299" mass="33674">MDDAIRKQSLKLSEMKYMLERLVQVDSLDADSIKEYSRISGKGFLTTGPRIEAGNVVTHMGIIRNVTVSCSLCTIICNELFTDRHRCPDVLCIVVMLVGYVENWNSMSMDYEVLMLWFELSRSIVRLIRASFGITRLIRASFGITRLICVSFGITRLIYVSFGITRLVRVRRGTDRRGAIRMREGHMDASGFLYASADPSHPSPSSSSSKPFDRKPSTVAGSLFVRRSLRLLRRAITVRSLDLSRRLPIIVSLMHAASFHDLSARTQLEPCLSRGNPSHFFVSHPLESRKSCARVASLL</sequence>
<dbReference type="EMBL" id="SSTE01000903">
    <property type="protein sequence ID" value="KAA0066190.1"/>
    <property type="molecule type" value="Genomic_DNA"/>
</dbReference>
<reference evidence="4 5" key="1">
    <citation type="submission" date="2019-08" db="EMBL/GenBank/DDBJ databases">
        <title>Draft genome sequences of two oriental melons (Cucumis melo L. var makuwa).</title>
        <authorList>
            <person name="Kwon S.-Y."/>
        </authorList>
    </citation>
    <scope>NUCLEOTIDE SEQUENCE [LARGE SCALE GENOMIC DNA]</scope>
    <source>
        <strain evidence="5">cv. Chang Bougi</strain>
        <strain evidence="4">cv. SW 3</strain>
        <tissue evidence="2">Leaf</tissue>
    </source>
</reference>
<organism evidence="2 4">
    <name type="scientific">Cucumis melo var. makuwa</name>
    <name type="common">Oriental melon</name>
    <dbReference type="NCBI Taxonomy" id="1194695"/>
    <lineage>
        <taxon>Eukaryota</taxon>
        <taxon>Viridiplantae</taxon>
        <taxon>Streptophyta</taxon>
        <taxon>Embryophyta</taxon>
        <taxon>Tracheophyta</taxon>
        <taxon>Spermatophyta</taxon>
        <taxon>Magnoliopsida</taxon>
        <taxon>eudicotyledons</taxon>
        <taxon>Gunneridae</taxon>
        <taxon>Pentapetalae</taxon>
        <taxon>rosids</taxon>
        <taxon>fabids</taxon>
        <taxon>Cucurbitales</taxon>
        <taxon>Cucurbitaceae</taxon>
        <taxon>Benincaseae</taxon>
        <taxon>Cucumis</taxon>
    </lineage>
</organism>
<dbReference type="EMBL" id="SSTD01008708">
    <property type="protein sequence ID" value="TYK15229.1"/>
    <property type="molecule type" value="Genomic_DNA"/>
</dbReference>
<gene>
    <name evidence="3" type="ORF">E5676_scaffold790G001130</name>
    <name evidence="2" type="ORF">E6C27_scaffold21G002030</name>
</gene>
<dbReference type="AlphaFoldDB" id="A0A5A7VGB2"/>
<name>A0A5A7VGB2_CUCMM</name>
<accession>A0A5A7VGB2</accession>
<feature type="compositionally biased region" description="Low complexity" evidence="1">
    <location>
        <begin position="197"/>
        <end position="210"/>
    </location>
</feature>
<evidence type="ECO:0000313" key="5">
    <source>
        <dbReference type="Proteomes" id="UP000321947"/>
    </source>
</evidence>
<feature type="region of interest" description="Disordered" evidence="1">
    <location>
        <begin position="197"/>
        <end position="216"/>
    </location>
</feature>
<dbReference type="Proteomes" id="UP000321947">
    <property type="component" value="Unassembled WGS sequence"/>
</dbReference>
<evidence type="ECO:0000313" key="2">
    <source>
        <dbReference type="EMBL" id="KAA0066190.1"/>
    </source>
</evidence>
<protein>
    <submittedName>
        <fullName evidence="2">Ty3-gypsy retrotransposon protein</fullName>
    </submittedName>
</protein>
<comment type="caution">
    <text evidence="2">The sequence shown here is derived from an EMBL/GenBank/DDBJ whole genome shotgun (WGS) entry which is preliminary data.</text>
</comment>
<proteinExistence type="predicted"/>
<evidence type="ECO:0000313" key="3">
    <source>
        <dbReference type="EMBL" id="TYK15229.1"/>
    </source>
</evidence>
<evidence type="ECO:0000313" key="4">
    <source>
        <dbReference type="Proteomes" id="UP000321393"/>
    </source>
</evidence>
<dbReference type="Proteomes" id="UP000321393">
    <property type="component" value="Unassembled WGS sequence"/>
</dbReference>